<protein>
    <submittedName>
        <fullName evidence="2">Transcriptional antiterminator</fullName>
    </submittedName>
</protein>
<evidence type="ECO:0000313" key="2">
    <source>
        <dbReference type="EMBL" id="KAF1302577.1"/>
    </source>
</evidence>
<feature type="domain" description="PRD" evidence="1">
    <location>
        <begin position="11"/>
        <end position="110"/>
    </location>
</feature>
<organism evidence="2 3">
    <name type="scientific">Candidatus Enterococcus willemsii</name>
    <dbReference type="NCBI Taxonomy" id="1857215"/>
    <lineage>
        <taxon>Bacteria</taxon>
        <taxon>Bacillati</taxon>
        <taxon>Bacillota</taxon>
        <taxon>Bacilli</taxon>
        <taxon>Lactobacillales</taxon>
        <taxon>Enterococcaceae</taxon>
        <taxon>Enterococcus</taxon>
    </lineage>
</organism>
<dbReference type="PROSITE" id="PS51372">
    <property type="entry name" value="PRD_2"/>
    <property type="match status" value="1"/>
</dbReference>
<dbReference type="NCBIfam" id="TIGR03582">
    <property type="entry name" value="EF_0829"/>
    <property type="match status" value="1"/>
</dbReference>
<dbReference type="SUPFAM" id="SSF63520">
    <property type="entry name" value="PTS-regulatory domain, PRD"/>
    <property type="match status" value="1"/>
</dbReference>
<dbReference type="Gene3D" id="1.10.1790.10">
    <property type="entry name" value="PRD domain"/>
    <property type="match status" value="1"/>
</dbReference>
<name>A0ABQ6YXG6_9ENTE</name>
<gene>
    <name evidence="2" type="ORF">BAU17_02495</name>
</gene>
<comment type="caution">
    <text evidence="2">The sequence shown here is derived from an EMBL/GenBank/DDBJ whole genome shotgun (WGS) entry which is preliminary data.</text>
</comment>
<dbReference type="RefSeq" id="WP_161902750.1">
    <property type="nucleotide sequence ID" value="NZ_MAEL01000049.1"/>
</dbReference>
<dbReference type="InterPro" id="IPR020044">
    <property type="entry name" value="PRD_EF0829/AHA3910"/>
</dbReference>
<accession>A0ABQ6YXG6</accession>
<evidence type="ECO:0000313" key="3">
    <source>
        <dbReference type="Proteomes" id="UP000782705"/>
    </source>
</evidence>
<keyword evidence="3" id="KW-1185">Reference proteome</keyword>
<sequence>MKVSQEAQQMIDASAHKNQLEEMIAYTNQLMKEYNIEATELQWTILINHLNEMIRREKSQERIPQVDPEMFAEVSAEALSIAEAVTRKIGELPIDEKYVLSIHFESAKQN</sequence>
<reference evidence="2 3" key="1">
    <citation type="submission" date="2016-06" db="EMBL/GenBank/DDBJ databases">
        <title>Four novel species of enterococci isolated from chicken manure.</title>
        <authorList>
            <person name="Van Tyne D."/>
        </authorList>
    </citation>
    <scope>NUCLEOTIDE SEQUENCE [LARGE SCALE GENOMIC DNA]</scope>
    <source>
        <strain evidence="2 3">CU12B</strain>
    </source>
</reference>
<proteinExistence type="predicted"/>
<dbReference type="InterPro" id="IPR011608">
    <property type="entry name" value="PRD"/>
</dbReference>
<evidence type="ECO:0000259" key="1">
    <source>
        <dbReference type="PROSITE" id="PS51372"/>
    </source>
</evidence>
<dbReference type="Pfam" id="PF00874">
    <property type="entry name" value="PRD"/>
    <property type="match status" value="1"/>
</dbReference>
<dbReference type="EMBL" id="MAEL01000049">
    <property type="protein sequence ID" value="KAF1302577.1"/>
    <property type="molecule type" value="Genomic_DNA"/>
</dbReference>
<dbReference type="Proteomes" id="UP000782705">
    <property type="component" value="Unassembled WGS sequence"/>
</dbReference>
<dbReference type="InterPro" id="IPR036634">
    <property type="entry name" value="PRD_sf"/>
</dbReference>